<dbReference type="Proteomes" id="UP000002366">
    <property type="component" value="Chromosome"/>
</dbReference>
<dbReference type="EMBL" id="CP001997">
    <property type="protein sequence ID" value="ADE56578.1"/>
    <property type="molecule type" value="Genomic_DNA"/>
</dbReference>
<keyword evidence="1" id="KW-0805">Transcription regulation</keyword>
<evidence type="ECO:0000256" key="3">
    <source>
        <dbReference type="ARBA" id="ARBA00023163"/>
    </source>
</evidence>
<keyword evidence="3" id="KW-0804">Transcription</keyword>
<keyword evidence="2" id="KW-0238">DNA-binding</keyword>
<keyword evidence="6" id="KW-1185">Reference proteome</keyword>
<gene>
    <name evidence="5" type="ordered locus">Amico_0437</name>
</gene>
<reference evidence="5 6" key="1">
    <citation type="journal article" date="2010" name="Stand. Genomic Sci.">
        <title>Complete genome sequence of Aminobacterium colombiense type strain (ALA-1).</title>
        <authorList>
            <person name="Chertkov O."/>
            <person name="Sikorski J."/>
            <person name="Brambilla E."/>
            <person name="Lapidus A."/>
            <person name="Copeland A."/>
            <person name="Glavina Del Rio T."/>
            <person name="Nolan M."/>
            <person name="Lucas S."/>
            <person name="Tice H."/>
            <person name="Cheng J.F."/>
            <person name="Han C."/>
            <person name="Detter J.C."/>
            <person name="Bruce D."/>
            <person name="Tapia R."/>
            <person name="Goodwin L."/>
            <person name="Pitluck S."/>
            <person name="Liolios K."/>
            <person name="Ivanova N."/>
            <person name="Mavromatis K."/>
            <person name="Ovchinnikova G."/>
            <person name="Pati A."/>
            <person name="Chen A."/>
            <person name="Palaniappan K."/>
            <person name="Land M."/>
            <person name="Hauser L."/>
            <person name="Chang Y.J."/>
            <person name="Jeffries C.D."/>
            <person name="Spring S."/>
            <person name="Rohde M."/>
            <person name="Goker M."/>
            <person name="Bristow J."/>
            <person name="Eisen J.A."/>
            <person name="Markowitz V."/>
            <person name="Hugenholtz P."/>
            <person name="Kyrpides N.C."/>
            <person name="Klenk H.P."/>
        </authorList>
    </citation>
    <scope>NUCLEOTIDE SEQUENCE [LARGE SCALE GENOMIC DNA]</scope>
    <source>
        <strain evidence="6">DSM 12261 / ALA-1</strain>
    </source>
</reference>
<dbReference type="SMART" id="SM00895">
    <property type="entry name" value="FCD"/>
    <property type="match status" value="1"/>
</dbReference>
<dbReference type="Pfam" id="PF00392">
    <property type="entry name" value="GntR"/>
    <property type="match status" value="1"/>
</dbReference>
<dbReference type="GO" id="GO:0003700">
    <property type="term" value="F:DNA-binding transcription factor activity"/>
    <property type="evidence" value="ECO:0007669"/>
    <property type="project" value="InterPro"/>
</dbReference>
<dbReference type="PRINTS" id="PR00035">
    <property type="entry name" value="HTHGNTR"/>
</dbReference>
<dbReference type="GO" id="GO:0003677">
    <property type="term" value="F:DNA binding"/>
    <property type="evidence" value="ECO:0007669"/>
    <property type="project" value="UniProtKB-KW"/>
</dbReference>
<dbReference type="eggNOG" id="COG1802">
    <property type="taxonomic scope" value="Bacteria"/>
</dbReference>
<dbReference type="PROSITE" id="PS50949">
    <property type="entry name" value="HTH_GNTR"/>
    <property type="match status" value="1"/>
</dbReference>
<accession>D5EDE6</accession>
<dbReference type="InterPro" id="IPR008920">
    <property type="entry name" value="TF_FadR/GntR_C"/>
</dbReference>
<proteinExistence type="predicted"/>
<dbReference type="STRING" id="572547.Amico_0437"/>
<dbReference type="Gene3D" id="1.20.120.530">
    <property type="entry name" value="GntR ligand-binding domain-like"/>
    <property type="match status" value="1"/>
</dbReference>
<dbReference type="PANTHER" id="PTHR43537:SF24">
    <property type="entry name" value="GLUCONATE OPERON TRANSCRIPTIONAL REPRESSOR"/>
    <property type="match status" value="1"/>
</dbReference>
<dbReference type="Gene3D" id="1.10.10.10">
    <property type="entry name" value="Winged helix-like DNA-binding domain superfamily/Winged helix DNA-binding domain"/>
    <property type="match status" value="1"/>
</dbReference>
<sequence>MDQNTLTPATNQGLRQIVYEKLKDAIVNGVLKPGSKLSEIELAEQLAVSRTPVREAIRQLSQTGLITLTPRRGAFVTLPSLKDASDLYELRQALEIIAIENVCENPPIKDLKLFREIFSAMSGQTSHEEYLTEDRRFHCFLYECSGNKYLHKTLNNIVDLINLCRPYSMQSDPTIMGVFLKGHLAIIDAVLHGDCKKAIAEMGSHIEDTKRSLLAFLRQHPGDYTSVEEE</sequence>
<evidence type="ECO:0000259" key="4">
    <source>
        <dbReference type="PROSITE" id="PS50949"/>
    </source>
</evidence>
<dbReference type="InterPro" id="IPR011711">
    <property type="entry name" value="GntR_C"/>
</dbReference>
<feature type="domain" description="HTH gntR-type" evidence="4">
    <location>
        <begin position="12"/>
        <end position="79"/>
    </location>
</feature>
<dbReference type="Pfam" id="PF07729">
    <property type="entry name" value="FCD"/>
    <property type="match status" value="1"/>
</dbReference>
<name>D5EDE6_AMICL</name>
<dbReference type="SUPFAM" id="SSF46785">
    <property type="entry name" value="Winged helix' DNA-binding domain"/>
    <property type="match status" value="1"/>
</dbReference>
<dbReference type="InterPro" id="IPR036388">
    <property type="entry name" value="WH-like_DNA-bd_sf"/>
</dbReference>
<evidence type="ECO:0000256" key="2">
    <source>
        <dbReference type="ARBA" id="ARBA00023125"/>
    </source>
</evidence>
<evidence type="ECO:0000313" key="6">
    <source>
        <dbReference type="Proteomes" id="UP000002366"/>
    </source>
</evidence>
<dbReference type="CDD" id="cd07377">
    <property type="entry name" value="WHTH_GntR"/>
    <property type="match status" value="1"/>
</dbReference>
<dbReference type="SMART" id="SM00345">
    <property type="entry name" value="HTH_GNTR"/>
    <property type="match status" value="1"/>
</dbReference>
<dbReference type="PANTHER" id="PTHR43537">
    <property type="entry name" value="TRANSCRIPTIONAL REGULATOR, GNTR FAMILY"/>
    <property type="match status" value="1"/>
</dbReference>
<organism evidence="5 6">
    <name type="scientific">Aminobacterium colombiense (strain DSM 12261 / ALA-1)</name>
    <dbReference type="NCBI Taxonomy" id="572547"/>
    <lineage>
        <taxon>Bacteria</taxon>
        <taxon>Thermotogati</taxon>
        <taxon>Synergistota</taxon>
        <taxon>Synergistia</taxon>
        <taxon>Synergistales</taxon>
        <taxon>Aminobacteriaceae</taxon>
        <taxon>Aminobacterium</taxon>
    </lineage>
</organism>
<protein>
    <submittedName>
        <fullName evidence="5">Transcriptional regulator, GntR family</fullName>
    </submittedName>
</protein>
<dbReference type="RefSeq" id="WP_013047844.1">
    <property type="nucleotide sequence ID" value="NC_014011.1"/>
</dbReference>
<dbReference type="KEGG" id="aco:Amico_0437"/>
<dbReference type="AlphaFoldDB" id="D5EDE6"/>
<dbReference type="InterPro" id="IPR000524">
    <property type="entry name" value="Tscrpt_reg_HTH_GntR"/>
</dbReference>
<evidence type="ECO:0000313" key="5">
    <source>
        <dbReference type="EMBL" id="ADE56578.1"/>
    </source>
</evidence>
<dbReference type="InterPro" id="IPR036390">
    <property type="entry name" value="WH_DNA-bd_sf"/>
</dbReference>
<evidence type="ECO:0000256" key="1">
    <source>
        <dbReference type="ARBA" id="ARBA00023015"/>
    </source>
</evidence>
<dbReference type="SUPFAM" id="SSF48008">
    <property type="entry name" value="GntR ligand-binding domain-like"/>
    <property type="match status" value="1"/>
</dbReference>
<dbReference type="HOGENOM" id="CLU_017584_5_1_0"/>
<dbReference type="OrthoDB" id="9781630at2"/>